<accession>A0A565AYY5</accession>
<organism evidence="1 2">
    <name type="scientific">Arabis nemorensis</name>
    <dbReference type="NCBI Taxonomy" id="586526"/>
    <lineage>
        <taxon>Eukaryota</taxon>
        <taxon>Viridiplantae</taxon>
        <taxon>Streptophyta</taxon>
        <taxon>Embryophyta</taxon>
        <taxon>Tracheophyta</taxon>
        <taxon>Spermatophyta</taxon>
        <taxon>Magnoliopsida</taxon>
        <taxon>eudicotyledons</taxon>
        <taxon>Gunneridae</taxon>
        <taxon>Pentapetalae</taxon>
        <taxon>rosids</taxon>
        <taxon>malvids</taxon>
        <taxon>Brassicales</taxon>
        <taxon>Brassicaceae</taxon>
        <taxon>Arabideae</taxon>
        <taxon>Arabis</taxon>
    </lineage>
</organism>
<dbReference type="AlphaFoldDB" id="A0A565AYY5"/>
<protein>
    <submittedName>
        <fullName evidence="1">Uncharacterized protein</fullName>
    </submittedName>
</protein>
<comment type="caution">
    <text evidence="1">The sequence shown here is derived from an EMBL/GenBank/DDBJ whole genome shotgun (WGS) entry which is preliminary data.</text>
</comment>
<evidence type="ECO:0000313" key="1">
    <source>
        <dbReference type="EMBL" id="VVA94612.1"/>
    </source>
</evidence>
<proteinExistence type="predicted"/>
<sequence>MGHFGLNHLIREKLLRSINGTHVANPLNRLDLCLAKPDMFFVDVVDSRRWILRILIFSHMSIKSSNPLQSSSIRHSPPRFPAIVGKKSWKLGYRFCWVCLVDDLGEVIRRKI</sequence>
<keyword evidence="2" id="KW-1185">Reference proteome</keyword>
<gene>
    <name evidence="1" type="ORF">ANE_LOCUS5057</name>
</gene>
<evidence type="ECO:0000313" key="2">
    <source>
        <dbReference type="Proteomes" id="UP000489600"/>
    </source>
</evidence>
<dbReference type="EMBL" id="CABITT030000002">
    <property type="protein sequence ID" value="VVA94612.1"/>
    <property type="molecule type" value="Genomic_DNA"/>
</dbReference>
<name>A0A565AYY5_9BRAS</name>
<dbReference type="Proteomes" id="UP000489600">
    <property type="component" value="Unassembled WGS sequence"/>
</dbReference>
<reference evidence="1" key="1">
    <citation type="submission" date="2019-07" db="EMBL/GenBank/DDBJ databases">
        <authorList>
            <person name="Dittberner H."/>
        </authorList>
    </citation>
    <scope>NUCLEOTIDE SEQUENCE [LARGE SCALE GENOMIC DNA]</scope>
</reference>